<dbReference type="Proteomes" id="UP000813824">
    <property type="component" value="Unassembled WGS sequence"/>
</dbReference>
<dbReference type="EMBL" id="JAEVFJ010000005">
    <property type="protein sequence ID" value="KAH8104482.1"/>
    <property type="molecule type" value="Genomic_DNA"/>
</dbReference>
<feature type="region of interest" description="Disordered" evidence="1">
    <location>
        <begin position="496"/>
        <end position="516"/>
    </location>
</feature>
<feature type="region of interest" description="Disordered" evidence="1">
    <location>
        <begin position="250"/>
        <end position="318"/>
    </location>
</feature>
<accession>A0A8K0UU52</accession>
<feature type="compositionally biased region" description="Polar residues" evidence="1">
    <location>
        <begin position="419"/>
        <end position="429"/>
    </location>
</feature>
<dbReference type="AlphaFoldDB" id="A0A8K0UU52"/>
<feature type="compositionally biased region" description="Polar residues" evidence="1">
    <location>
        <begin position="365"/>
        <end position="383"/>
    </location>
</feature>
<reference evidence="2" key="1">
    <citation type="journal article" date="2021" name="New Phytol.">
        <title>Evolutionary innovations through gain and loss of genes in the ectomycorrhizal Boletales.</title>
        <authorList>
            <person name="Wu G."/>
            <person name="Miyauchi S."/>
            <person name="Morin E."/>
            <person name="Kuo A."/>
            <person name="Drula E."/>
            <person name="Varga T."/>
            <person name="Kohler A."/>
            <person name="Feng B."/>
            <person name="Cao Y."/>
            <person name="Lipzen A."/>
            <person name="Daum C."/>
            <person name="Hundley H."/>
            <person name="Pangilinan J."/>
            <person name="Johnson J."/>
            <person name="Barry K."/>
            <person name="LaButti K."/>
            <person name="Ng V."/>
            <person name="Ahrendt S."/>
            <person name="Min B."/>
            <person name="Choi I.G."/>
            <person name="Park H."/>
            <person name="Plett J.M."/>
            <person name="Magnuson J."/>
            <person name="Spatafora J.W."/>
            <person name="Nagy L.G."/>
            <person name="Henrissat B."/>
            <person name="Grigoriev I.V."/>
            <person name="Yang Z.L."/>
            <person name="Xu J."/>
            <person name="Martin F.M."/>
        </authorList>
    </citation>
    <scope>NUCLEOTIDE SEQUENCE</scope>
    <source>
        <strain evidence="2">KKN 215</strain>
    </source>
</reference>
<feature type="compositionally biased region" description="Low complexity" evidence="1">
    <location>
        <begin position="73"/>
        <end position="88"/>
    </location>
</feature>
<name>A0A8K0UU52_9AGAR</name>
<dbReference type="OrthoDB" id="3367070at2759"/>
<feature type="region of interest" description="Disordered" evidence="1">
    <location>
        <begin position="355"/>
        <end position="472"/>
    </location>
</feature>
<gene>
    <name evidence="2" type="ORF">BXZ70DRAFT_921189</name>
</gene>
<sequence length="571" mass="61858">MGFFSARRSEDISEQFEQDATVVRVIRSRFYGKQSASKPRNAPADANTSRSSSSKHPSATHYDSSIQRPMDASIPSSSKSTLTSNFTSKAQSAADPITITLAQRLDELAVANSEGLLNDDEYRLLRQSLFDRFASGSTVPAEVPLVPVGMGSRNRESSGGSTSPLHNRRASSQYNASVKSPSLQSKRSISSTMSGIFRRATGRRKSSQAFDDRDSVSMFSSTSTSTTFPRLLSKQSSTVSLRTEYSLAAGESNSTRINRDFPNSHSVPASPSMSRSTTRSSRAAPPSSFSAKGISRESRHLPRNGSDDFAADEEQAQTAHDIRQEIEAIEAEFKRLLDAFNGLELSALVRIQRNPGSFGSKAPVPSSSSTDLGSRFRSGSVSMSPKGGSIRLPRDDSMSVRSGQSVQTMFSANRAPSIHNKSQRSQPAVTSPLGPGSLPRKNSVSSISIHSKKSGVANTPMSPSLSRSSSKFRLAMNSTSSVNLSRSANHLPLETVSETDTSQRAHSPTWSGNDSVSAMRVDAEGGQMSAEEEMADIQRRRAEVVGRYDARLEYLRARLRGAELREKLMRS</sequence>
<protein>
    <submittedName>
        <fullName evidence="2">Uncharacterized protein</fullName>
    </submittedName>
</protein>
<evidence type="ECO:0000256" key="1">
    <source>
        <dbReference type="SAM" id="MobiDB-lite"/>
    </source>
</evidence>
<evidence type="ECO:0000313" key="2">
    <source>
        <dbReference type="EMBL" id="KAH8104482.1"/>
    </source>
</evidence>
<feature type="compositionally biased region" description="Polar residues" evidence="1">
    <location>
        <begin position="399"/>
        <end position="411"/>
    </location>
</feature>
<proteinExistence type="predicted"/>
<feature type="compositionally biased region" description="Polar residues" evidence="1">
    <location>
        <begin position="157"/>
        <end position="194"/>
    </location>
</feature>
<evidence type="ECO:0000313" key="3">
    <source>
        <dbReference type="Proteomes" id="UP000813824"/>
    </source>
</evidence>
<feature type="compositionally biased region" description="Polar residues" evidence="1">
    <location>
        <begin position="46"/>
        <end position="67"/>
    </location>
</feature>
<comment type="caution">
    <text evidence="2">The sequence shown here is derived from an EMBL/GenBank/DDBJ whole genome shotgun (WGS) entry which is preliminary data.</text>
</comment>
<keyword evidence="3" id="KW-1185">Reference proteome</keyword>
<feature type="compositionally biased region" description="Polar residues" evidence="1">
    <location>
        <begin position="251"/>
        <end position="267"/>
    </location>
</feature>
<feature type="compositionally biased region" description="Low complexity" evidence="1">
    <location>
        <begin position="268"/>
        <end position="291"/>
    </location>
</feature>
<feature type="region of interest" description="Disordered" evidence="1">
    <location>
        <begin position="145"/>
        <end position="235"/>
    </location>
</feature>
<organism evidence="2 3">
    <name type="scientific">Cristinia sonorae</name>
    <dbReference type="NCBI Taxonomy" id="1940300"/>
    <lineage>
        <taxon>Eukaryota</taxon>
        <taxon>Fungi</taxon>
        <taxon>Dikarya</taxon>
        <taxon>Basidiomycota</taxon>
        <taxon>Agaricomycotina</taxon>
        <taxon>Agaricomycetes</taxon>
        <taxon>Agaricomycetidae</taxon>
        <taxon>Agaricales</taxon>
        <taxon>Pleurotineae</taxon>
        <taxon>Stephanosporaceae</taxon>
        <taxon>Cristinia</taxon>
    </lineage>
</organism>
<feature type="region of interest" description="Disordered" evidence="1">
    <location>
        <begin position="32"/>
        <end position="89"/>
    </location>
</feature>